<name>A0AAE4QYZ4_9ACTN</name>
<organism evidence="3 4">
    <name type="scientific">Dietzia maris</name>
    <dbReference type="NCBI Taxonomy" id="37915"/>
    <lineage>
        <taxon>Bacteria</taxon>
        <taxon>Bacillati</taxon>
        <taxon>Actinomycetota</taxon>
        <taxon>Actinomycetes</taxon>
        <taxon>Mycobacteriales</taxon>
        <taxon>Dietziaceae</taxon>
        <taxon>Dietzia</taxon>
    </lineage>
</organism>
<dbReference type="CDD" id="cd00085">
    <property type="entry name" value="HNHc"/>
    <property type="match status" value="1"/>
</dbReference>
<feature type="region of interest" description="Disordered" evidence="1">
    <location>
        <begin position="498"/>
        <end position="517"/>
    </location>
</feature>
<proteinExistence type="predicted"/>
<dbReference type="InterPro" id="IPR003615">
    <property type="entry name" value="HNH_nuc"/>
</dbReference>
<evidence type="ECO:0000313" key="3">
    <source>
        <dbReference type="EMBL" id="MDV6299244.1"/>
    </source>
</evidence>
<evidence type="ECO:0000256" key="1">
    <source>
        <dbReference type="SAM" id="MobiDB-lite"/>
    </source>
</evidence>
<evidence type="ECO:0000259" key="2">
    <source>
        <dbReference type="SMART" id="SM00507"/>
    </source>
</evidence>
<feature type="domain" description="HNH nuclease" evidence="2">
    <location>
        <begin position="384"/>
        <end position="440"/>
    </location>
</feature>
<protein>
    <submittedName>
        <fullName evidence="3">HNH endonuclease signature motif containing protein</fullName>
    </submittedName>
</protein>
<gene>
    <name evidence="3" type="ORF">R3P82_08960</name>
</gene>
<keyword evidence="3" id="KW-0378">Hydrolase</keyword>
<keyword evidence="3" id="KW-0255">Endonuclease</keyword>
<dbReference type="Gene3D" id="1.10.30.50">
    <property type="match status" value="1"/>
</dbReference>
<dbReference type="AlphaFoldDB" id="A0AAE4QYZ4"/>
<comment type="caution">
    <text evidence="3">The sequence shown here is derived from an EMBL/GenBank/DDBJ whole genome shotgun (WGS) entry which is preliminary data.</text>
</comment>
<keyword evidence="3" id="KW-0540">Nuclease</keyword>
<feature type="region of interest" description="Disordered" evidence="1">
    <location>
        <begin position="260"/>
        <end position="289"/>
    </location>
</feature>
<dbReference type="EMBL" id="JAWLKJ010000002">
    <property type="protein sequence ID" value="MDV6299244.1"/>
    <property type="molecule type" value="Genomic_DNA"/>
</dbReference>
<dbReference type="SMART" id="SM00507">
    <property type="entry name" value="HNHc"/>
    <property type="match status" value="1"/>
</dbReference>
<dbReference type="RefSeq" id="WP_317469803.1">
    <property type="nucleotide sequence ID" value="NZ_JAWLKJ010000002.1"/>
</dbReference>
<dbReference type="Proteomes" id="UP001185873">
    <property type="component" value="Unassembled WGS sequence"/>
</dbReference>
<reference evidence="3" key="1">
    <citation type="submission" date="2023-10" db="EMBL/GenBank/DDBJ databases">
        <title>Development of a sustainable strategy for remediation of hydrocarbon-contaminated territories based on the waste exchange concept.</title>
        <authorList>
            <person name="Krivoruchko A."/>
        </authorList>
    </citation>
    <scope>NUCLEOTIDE SEQUENCE</scope>
    <source>
        <strain evidence="3">IEGM 1175</strain>
    </source>
</reference>
<evidence type="ECO:0000313" key="4">
    <source>
        <dbReference type="Proteomes" id="UP001185873"/>
    </source>
</evidence>
<accession>A0AAE4QYZ4</accession>
<dbReference type="GO" id="GO:0004519">
    <property type="term" value="F:endonuclease activity"/>
    <property type="evidence" value="ECO:0007669"/>
    <property type="project" value="UniProtKB-KW"/>
</dbReference>
<sequence length="517" mass="55159">MVTTTSSLFAVPEPLGMVDMEAVSEAARAATLAQNRAGATRLEAAHVLVDQFARSAQAQAEEAGEAGAGSRRPAYARLDPEARARDHLVAACQLTCWHAARLVTAGTQIHRRLPRLRSTVDRGLLPEQLAVDIACRLAEVSDAIVSAVEDEVVARFTDDLDGGDRPTRNAVDSAIDDAVERHDPAAAQDAAAAAAATRSVRFRGDRNGMATMWARLTAADAELLRRRIETDASAASADGLDGSLDQLRADALAALAVYPPAGDPSATKPGSGSGPGSGSDPAPASEHDGIELGDVRLGADLPRPTLGNAARAGQPIRISVIASAARGLPNRVEFVHGTYSSVEWLCTELLEGDDASVRFELIDPAPGVLDSPEHALRYVITPAMAERIRMRDGTCRHPGCSVPAEACDVDHVIAFNTKDPELGGPTTEWNLVCLCRKHHREKTFGTNGYRSGPLGELVVITDTGHEHRTRPKGPLARARDAIWEREWNAFADRIVADDGTLINPPGQNPRRPWRRPA</sequence>